<dbReference type="PROSITE" id="PS00211">
    <property type="entry name" value="ABC_TRANSPORTER_1"/>
    <property type="match status" value="2"/>
</dbReference>
<feature type="coiled-coil region" evidence="3">
    <location>
        <begin position="256"/>
        <end position="283"/>
    </location>
</feature>
<feature type="coiled-coil region" evidence="3">
    <location>
        <begin position="535"/>
        <end position="604"/>
    </location>
</feature>
<evidence type="ECO:0000256" key="3">
    <source>
        <dbReference type="SAM" id="Coils"/>
    </source>
</evidence>
<dbReference type="CDD" id="cd03221">
    <property type="entry name" value="ABCF_EF-3"/>
    <property type="match status" value="2"/>
</dbReference>
<dbReference type="PANTHER" id="PTHR42855">
    <property type="entry name" value="ABC TRANSPORTER ATP-BINDING SUBUNIT"/>
    <property type="match status" value="1"/>
</dbReference>
<dbReference type="Pfam" id="PF00005">
    <property type="entry name" value="ABC_tran"/>
    <property type="match status" value="2"/>
</dbReference>
<dbReference type="InterPro" id="IPR032781">
    <property type="entry name" value="ABC_tran_Xtn"/>
</dbReference>
<name>A0ABY8RAT1_9FLAO</name>
<keyword evidence="2 5" id="KW-0067">ATP-binding</keyword>
<keyword evidence="1" id="KW-0547">Nucleotide-binding</keyword>
<evidence type="ECO:0000313" key="5">
    <source>
        <dbReference type="EMBL" id="WHF51071.1"/>
    </source>
</evidence>
<dbReference type="Pfam" id="PF12848">
    <property type="entry name" value="ABC_tran_Xtn"/>
    <property type="match status" value="1"/>
</dbReference>
<dbReference type="InterPro" id="IPR003593">
    <property type="entry name" value="AAA+_ATPase"/>
</dbReference>
<dbReference type="PANTHER" id="PTHR42855:SF2">
    <property type="entry name" value="DRUG RESISTANCE ABC TRANSPORTER,ATP-BINDING PROTEIN"/>
    <property type="match status" value="1"/>
</dbReference>
<proteinExistence type="predicted"/>
<dbReference type="GO" id="GO:0005524">
    <property type="term" value="F:ATP binding"/>
    <property type="evidence" value="ECO:0007669"/>
    <property type="project" value="UniProtKB-KW"/>
</dbReference>
<keyword evidence="3" id="KW-0175">Coiled coil</keyword>
<evidence type="ECO:0000313" key="6">
    <source>
        <dbReference type="Proteomes" id="UP001241656"/>
    </source>
</evidence>
<evidence type="ECO:0000256" key="1">
    <source>
        <dbReference type="ARBA" id="ARBA00022741"/>
    </source>
</evidence>
<evidence type="ECO:0000259" key="4">
    <source>
        <dbReference type="PROSITE" id="PS50893"/>
    </source>
</evidence>
<dbReference type="EMBL" id="CP124855">
    <property type="protein sequence ID" value="WHF51071.1"/>
    <property type="molecule type" value="Genomic_DNA"/>
</dbReference>
<dbReference type="SUPFAM" id="SSF52540">
    <property type="entry name" value="P-loop containing nucleoside triphosphate hydrolases"/>
    <property type="match status" value="2"/>
</dbReference>
<feature type="domain" description="ABC transporter" evidence="4">
    <location>
        <begin position="2"/>
        <end position="260"/>
    </location>
</feature>
<dbReference type="InterPro" id="IPR003439">
    <property type="entry name" value="ABC_transporter-like_ATP-bd"/>
</dbReference>
<protein>
    <submittedName>
        <fullName evidence="5">ATP-binding cassette domain-containing protein</fullName>
    </submittedName>
</protein>
<dbReference type="PROSITE" id="PS50893">
    <property type="entry name" value="ABC_TRANSPORTER_2"/>
    <property type="match status" value="2"/>
</dbReference>
<feature type="domain" description="ABC transporter" evidence="4">
    <location>
        <begin position="328"/>
        <end position="542"/>
    </location>
</feature>
<dbReference type="InterPro" id="IPR027417">
    <property type="entry name" value="P-loop_NTPase"/>
</dbReference>
<dbReference type="SMART" id="SM00382">
    <property type="entry name" value="AAA"/>
    <property type="match status" value="2"/>
</dbReference>
<accession>A0ABY8RAT1</accession>
<dbReference type="InterPro" id="IPR017871">
    <property type="entry name" value="ABC_transporter-like_CS"/>
</dbReference>
<dbReference type="InterPro" id="IPR051309">
    <property type="entry name" value="ABCF_ATPase"/>
</dbReference>
<evidence type="ECO:0000256" key="2">
    <source>
        <dbReference type="ARBA" id="ARBA00022840"/>
    </source>
</evidence>
<sequence length="641" mass="73666">MISVQNLGLHHSGNYLFQNVNFTIKKDDKIGLVGKNGAGKSTLLKMLTGEINFYEGGIIQEGVVTIGFLKQDLDFVKGRTVWDETLQAFEAINAMKNELDDVNNQMVTRIDYESDYYENLIHRMTELNDLLMHHDAYNLEGDVEKVLLGLGFKADDFHKITDEFSGGWRMRIELAKLLLQKNDLMLLDEPTNHLDMESIIWLEAFLKDYPGAIVLVSHDKQFMTSVCNRTFDINNRKVDDYKANYTKYLELSKERKEKQIQAKKNQDVEIKQMEDNINRFRASATKSSFAQSLIKKLDKLERIEVDTDDVSKFNIRFQPAVTPGKVVFEAKNLGKAYGNKQIFDKVDFFIERGQRIALLGQNGQGKTTLAKILSGEITDYSGEWNLGHNVNIGYFAQNQEEVLTPNKTVLEEAEDAATEETRPRVRDLLGSFLFQGDDVQKKTKILSGGERNRLALCKLLLRPFNTLIMDEPTNHLDIQSKEIIKLALQRFEGTLIVISHDREFLQGLSDKIFEFRDGRMKEFLGDVNDYLAFRQKESIREISAEKSKLQELRNEPIQEKVIEKPVEKKVVIVSKDQKNIQNKIKKVEEKISELELKIEEMEATFTSGNPSAETLEIYNTKKSDLDLALQEWEFLGTQLEN</sequence>
<reference evidence="5 6" key="1">
    <citation type="submission" date="2023-05" db="EMBL/GenBank/DDBJ databases">
        <title>Genomic insight into Chryseobacterium sp. wdc7 isolated forest soil (Gotjawal).</title>
        <authorList>
            <person name="Park S.-J."/>
        </authorList>
    </citation>
    <scope>NUCLEOTIDE SEQUENCE [LARGE SCALE GENOMIC DNA]</scope>
    <source>
        <strain evidence="6">wdc7</strain>
    </source>
</reference>
<organism evidence="5 6">
    <name type="scientific">Chryseobacterium gotjawalense</name>
    <dbReference type="NCBI Taxonomy" id="3042315"/>
    <lineage>
        <taxon>Bacteria</taxon>
        <taxon>Pseudomonadati</taxon>
        <taxon>Bacteroidota</taxon>
        <taxon>Flavobacteriia</taxon>
        <taxon>Flavobacteriales</taxon>
        <taxon>Weeksellaceae</taxon>
        <taxon>Chryseobacterium group</taxon>
        <taxon>Chryseobacterium</taxon>
    </lineage>
</organism>
<dbReference type="Gene3D" id="3.40.50.300">
    <property type="entry name" value="P-loop containing nucleotide triphosphate hydrolases"/>
    <property type="match status" value="2"/>
</dbReference>
<dbReference type="Proteomes" id="UP001241656">
    <property type="component" value="Chromosome"/>
</dbReference>
<dbReference type="RefSeq" id="WP_282904460.1">
    <property type="nucleotide sequence ID" value="NZ_CP124855.1"/>
</dbReference>
<keyword evidence="6" id="KW-1185">Reference proteome</keyword>
<gene>
    <name evidence="5" type="ORF">QGN23_11610</name>
</gene>